<reference evidence="3 4" key="1">
    <citation type="journal article" date="2016" name="Environ. Microbiol.">
        <title>New Methyloceanibacter diversity from North Sea sediments includes methanotroph containing solely the soluble methane monooxygenase.</title>
        <authorList>
            <person name="Vekeman B."/>
            <person name="Kerckhof F.M."/>
            <person name="Cremers G."/>
            <person name="de Vos P."/>
            <person name="Vandamme P."/>
            <person name="Boon N."/>
            <person name="Op den Camp H.J."/>
            <person name="Heylen K."/>
        </authorList>
    </citation>
    <scope>NUCLEOTIDE SEQUENCE [LARGE SCALE GENOMIC DNA]</scope>
    <source>
        <strain evidence="3 4">R-67177</strain>
    </source>
</reference>
<evidence type="ECO:0000256" key="1">
    <source>
        <dbReference type="SAM" id="MobiDB-lite"/>
    </source>
</evidence>
<dbReference type="InterPro" id="IPR052894">
    <property type="entry name" value="AsmA-related"/>
</dbReference>
<dbReference type="InterPro" id="IPR007844">
    <property type="entry name" value="AsmA"/>
</dbReference>
<dbReference type="GO" id="GO:0005886">
    <property type="term" value="C:plasma membrane"/>
    <property type="evidence" value="ECO:0007669"/>
    <property type="project" value="TreeGrafter"/>
</dbReference>
<evidence type="ECO:0000313" key="3">
    <source>
        <dbReference type="EMBL" id="ODS02817.1"/>
    </source>
</evidence>
<name>A0A1E3WCM6_9HYPH</name>
<accession>A0A1E3WCM6</accession>
<dbReference type="Pfam" id="PF05170">
    <property type="entry name" value="AsmA"/>
    <property type="match status" value="1"/>
</dbReference>
<dbReference type="PANTHER" id="PTHR30441:SF4">
    <property type="entry name" value="PROTEIN ASMA"/>
    <property type="match status" value="1"/>
</dbReference>
<dbReference type="OrthoDB" id="5439561at2"/>
<dbReference type="GO" id="GO:0090313">
    <property type="term" value="P:regulation of protein targeting to membrane"/>
    <property type="evidence" value="ECO:0007669"/>
    <property type="project" value="TreeGrafter"/>
</dbReference>
<protein>
    <recommendedName>
        <fullName evidence="2">AsmA domain-containing protein</fullName>
    </recommendedName>
</protein>
<dbReference type="AlphaFoldDB" id="A0A1E3WCM6"/>
<dbReference type="RefSeq" id="WP_069623981.1">
    <property type="nucleotide sequence ID" value="NZ_LPWD01000221.1"/>
</dbReference>
<evidence type="ECO:0000313" key="4">
    <source>
        <dbReference type="Proteomes" id="UP000095042"/>
    </source>
</evidence>
<sequence>MKPRQRPWKWLLVGLVVIVVAGLALLLPHQLGTSSELRDRVAASLSDWSGGTVTLTEPLEVRYFPPSLRGGFVLSNATNLPAIRTVTAPDFKVTLDFPELLMGRVELDALRLGQPTITLKETAGKGAGDQPFAAMLADALIDPPLEALRIRRGTVKWASGKPLIGKLDIRLSAHGRSGVLAALGSFDFNGEDVAFSLDSGKIKETDAGKAAPVTMKVTSEPVTARFSGTVDAADGLEGSGDMETVLPDARRFLNWVGVAIPEGDSLKNVAASGTVHWSGSTMTFDDGTFELDGNEAVGLFSLTASARPRVEGTLAFETLILDPYFGGGDASAQEIAGFDGFLLKHLDADLRVSAGEMSAAGLKLGRGGFTINAKGGTISGEIGELDLCGGQAAGRVGLDLSGARTVASMVGTLSDIAIDTCLQPFALGVPLKGLSTLKLDVSSGGTTHGELVRGLVGEVKITAQNGAVPIDFPELSATSSSESDGWSRGAGTAFTSLDADCSLSAGHLWCRSFRMQTPRGLVSGSGGMDVAQQTLDWDFLIADPVAPLDASQLVMETPPRVTLHGSLSDPLIQRANRPTLGAGSPEIDPKSTSAAPH</sequence>
<organism evidence="3 4">
    <name type="scientific">Methyloceanibacter marginalis</name>
    <dbReference type="NCBI Taxonomy" id="1774971"/>
    <lineage>
        <taxon>Bacteria</taxon>
        <taxon>Pseudomonadati</taxon>
        <taxon>Pseudomonadota</taxon>
        <taxon>Alphaproteobacteria</taxon>
        <taxon>Hyphomicrobiales</taxon>
        <taxon>Hyphomicrobiaceae</taxon>
        <taxon>Methyloceanibacter</taxon>
    </lineage>
</organism>
<evidence type="ECO:0000259" key="2">
    <source>
        <dbReference type="Pfam" id="PF05170"/>
    </source>
</evidence>
<gene>
    <name evidence="3" type="ORF">AUC71_13235</name>
</gene>
<feature type="region of interest" description="Disordered" evidence="1">
    <location>
        <begin position="564"/>
        <end position="597"/>
    </location>
</feature>
<dbReference type="PANTHER" id="PTHR30441">
    <property type="entry name" value="DUF748 DOMAIN-CONTAINING PROTEIN"/>
    <property type="match status" value="1"/>
</dbReference>
<dbReference type="EMBL" id="LPWD01000221">
    <property type="protein sequence ID" value="ODS02817.1"/>
    <property type="molecule type" value="Genomic_DNA"/>
</dbReference>
<keyword evidence="4" id="KW-1185">Reference proteome</keyword>
<dbReference type="Proteomes" id="UP000095042">
    <property type="component" value="Unassembled WGS sequence"/>
</dbReference>
<proteinExistence type="predicted"/>
<comment type="caution">
    <text evidence="3">The sequence shown here is derived from an EMBL/GenBank/DDBJ whole genome shotgun (WGS) entry which is preliminary data.</text>
</comment>
<feature type="domain" description="AsmA" evidence="2">
    <location>
        <begin position="344"/>
        <end position="507"/>
    </location>
</feature>